<feature type="repeat" description="RCC1" evidence="2">
    <location>
        <begin position="1007"/>
        <end position="1057"/>
    </location>
</feature>
<dbReference type="EMBL" id="HBUF01034823">
    <property type="protein sequence ID" value="CAG6616083.1"/>
    <property type="molecule type" value="Transcribed_RNA"/>
</dbReference>
<feature type="compositionally biased region" description="Polar residues" evidence="3">
    <location>
        <begin position="1512"/>
        <end position="1532"/>
    </location>
</feature>
<name>A0A8D8PWP1_9HEMI</name>
<dbReference type="PROSITE" id="PS50012">
    <property type="entry name" value="RCC1_3"/>
    <property type="match status" value="5"/>
</dbReference>
<accession>A0A8D8PWP1</accession>
<dbReference type="EMBL" id="HBUF01559913">
    <property type="protein sequence ID" value="CAG6761838.1"/>
    <property type="molecule type" value="Transcribed_RNA"/>
</dbReference>
<dbReference type="EMBL" id="HBUF01034827">
    <property type="protein sequence ID" value="CAG6616103.1"/>
    <property type="molecule type" value="Transcribed_RNA"/>
</dbReference>
<dbReference type="PANTHER" id="PTHR22870">
    <property type="entry name" value="REGULATOR OF CHROMOSOME CONDENSATION"/>
    <property type="match status" value="1"/>
</dbReference>
<feature type="region of interest" description="Disordered" evidence="3">
    <location>
        <begin position="1093"/>
        <end position="1112"/>
    </location>
</feature>
<feature type="repeat" description="RCC1" evidence="2">
    <location>
        <begin position="1167"/>
        <end position="1234"/>
    </location>
</feature>
<evidence type="ECO:0000313" key="4">
    <source>
        <dbReference type="EMBL" id="CAG6616088.1"/>
    </source>
</evidence>
<feature type="repeat" description="RCC1" evidence="2">
    <location>
        <begin position="849"/>
        <end position="903"/>
    </location>
</feature>
<protein>
    <submittedName>
        <fullName evidence="4">X-linked retinitis pigmentosa GTPase regulator homolog</fullName>
    </submittedName>
</protein>
<dbReference type="EMBL" id="HBUF01034828">
    <property type="protein sequence ID" value="CAG6616107.1"/>
    <property type="molecule type" value="Transcribed_RNA"/>
</dbReference>
<dbReference type="EMBL" id="HBUF01559912">
    <property type="protein sequence ID" value="CAG6761837.1"/>
    <property type="molecule type" value="Transcribed_RNA"/>
</dbReference>
<feature type="compositionally biased region" description="Polar residues" evidence="3">
    <location>
        <begin position="1093"/>
        <end position="1107"/>
    </location>
</feature>
<dbReference type="EMBL" id="HBUF01034826">
    <property type="protein sequence ID" value="CAG6616098.1"/>
    <property type="molecule type" value="Transcribed_RNA"/>
</dbReference>
<dbReference type="PROSITE" id="PS00626">
    <property type="entry name" value="RCC1_2"/>
    <property type="match status" value="1"/>
</dbReference>
<keyword evidence="1" id="KW-0677">Repeat</keyword>
<dbReference type="EMBL" id="HBUF01034822">
    <property type="protein sequence ID" value="CAG6616077.1"/>
    <property type="molecule type" value="Transcribed_RNA"/>
</dbReference>
<dbReference type="PANTHER" id="PTHR22870:SF408">
    <property type="entry name" value="OS09G0560450 PROTEIN"/>
    <property type="match status" value="1"/>
</dbReference>
<feature type="region of interest" description="Disordered" evidence="3">
    <location>
        <begin position="312"/>
        <end position="341"/>
    </location>
</feature>
<dbReference type="InterPro" id="IPR051210">
    <property type="entry name" value="Ub_ligase/GEF_domain"/>
</dbReference>
<dbReference type="Gene3D" id="2.130.10.30">
    <property type="entry name" value="Regulator of chromosome condensation 1/beta-lactamase-inhibitor protein II"/>
    <property type="match status" value="2"/>
</dbReference>
<feature type="compositionally biased region" description="Low complexity" evidence="3">
    <location>
        <begin position="313"/>
        <end position="334"/>
    </location>
</feature>
<feature type="compositionally biased region" description="Low complexity" evidence="3">
    <location>
        <begin position="1582"/>
        <end position="1593"/>
    </location>
</feature>
<feature type="region of interest" description="Disordered" evidence="3">
    <location>
        <begin position="1"/>
        <end position="35"/>
    </location>
</feature>
<organism evidence="4">
    <name type="scientific">Cacopsylla melanoneura</name>
    <dbReference type="NCBI Taxonomy" id="428564"/>
    <lineage>
        <taxon>Eukaryota</taxon>
        <taxon>Metazoa</taxon>
        <taxon>Ecdysozoa</taxon>
        <taxon>Arthropoda</taxon>
        <taxon>Hexapoda</taxon>
        <taxon>Insecta</taxon>
        <taxon>Pterygota</taxon>
        <taxon>Neoptera</taxon>
        <taxon>Paraneoptera</taxon>
        <taxon>Hemiptera</taxon>
        <taxon>Sternorrhyncha</taxon>
        <taxon>Psylloidea</taxon>
        <taxon>Psyllidae</taxon>
        <taxon>Psyllinae</taxon>
        <taxon>Cacopsylla</taxon>
    </lineage>
</organism>
<evidence type="ECO:0000256" key="3">
    <source>
        <dbReference type="SAM" id="MobiDB-lite"/>
    </source>
</evidence>
<dbReference type="EMBL" id="HBUF01034824">
    <property type="protein sequence ID" value="CAG6616088.1"/>
    <property type="molecule type" value="Transcribed_RNA"/>
</dbReference>
<feature type="repeat" description="RCC1" evidence="2">
    <location>
        <begin position="903"/>
        <end position="954"/>
    </location>
</feature>
<feature type="region of interest" description="Disordered" evidence="3">
    <location>
        <begin position="1487"/>
        <end position="1598"/>
    </location>
</feature>
<sequence>MSLTNRDASDSSSEWEDATNEDKENDSQSSVSDLEDSSEDTLSFGLQVFEIQSFICANNIKLCSYSQYQGSDLFALVLGSGELLFYKFTNDPVGPLVKWIPWFDDSSKKINAISFQSSTAVWLLVASYDCSLHIIPVYSIIENMESVQTGDSVWSLNDITTLSIQGKNINCENLTPCSLCWWENISCGKHIGIVGGSNGEILFVDLSSGLCVGMTKVKGEIMSLEVCKDGPSGDYVFLIITNIHRIQWKILLEHEESGYSWPLPVASFKTKENNTKLSLSSFPGARAKIQGFKQMSVEKFNNFRIKLTDSKNKTFSSGDSSSSEDSVPRSRFSSDSPTPYNTIPEPLPLDVFYSSQISQGRPLLTGYQSTTSTISLHALGLDIRPTLFHKLTDCDALSKYLLTDLFLYVSQHNGSQLSVFSTNLSQYRKGEDTDFNKNSFIQTFMFHHEETVRCLFRCPAQSDKGDTESTLSISSQSTIKSKNKICLEDMGSCNQQDTCIIVTNKSVYHLRPRDTPGALVFEYIREQKNLEKSEILAKIFGLDLQMILETVAEKQLEFGNLENAVTLYKLSKCQPLKSVLKLAEAGFTDRLLTYITSLLHQNSQVSNLSLTEKVHLSNLCVMSYTEQLQRSEPDAKTRLEAQFFTFLRQNHSYDENLAVNVAAQSRLCIMLQFLAKYRGLIQEVATVLAKLINYQMQNNTGCPIHFIDGFWDLMSEQCLRESIHSTSKVSSVVLHFIDMQRESLNKETLINLCHLYDPTHPVLKPVLKKSLTEPYNDTGEGVLLRQWITTFLCLVLQLTSREVCYTPSLMNFVMNQLPADTEPVAESLVELPDTPLSGGFYHVALVRNRRVHTWGSSQHGILGNGPTMSQISEPEPVVWFRNNKIDVSSVACGRLHTLVLTSSGVYAWGSSKYGQLGIGPLDQSPHPRIIPALANIRVVSISVGQYHSLAITSQGKLYTWGWGVHGQLGLNSVEDMSEPQLVKALEHEIIISAKGGHAHSIALTQAGKVWAFGSGIFGQLGTGSNTKHKIPIELYGLPEPISMIATGYFHNLALGTSNRLYTWGSSPQVLRSQSQAQKRARMMCYSNQVKNSTSEFEVSSPEGTSGEKSNEKNETAEYATFMQSFLCGADDGMAHMSPTLVDTSHVKAPILQIFCGCHHSMLLSREGRVYTWGRNVDGQLGNGSRKEVHTPTAISINIVMNSSETSNEDRSPLLSCSIKHITCGGDFSLAMDESGKVWAWGTNVQGQLGKMPVEDLTSKATLEGRLVTFKTSKRVIRLPHGTINMADIPREIPTLPTIRFSYSTMDLCNGHFSDPIILNVPHSFSDSKPVPKHILKRLTSLDFTDSYQNLSLHYALEVFYNLYDANIVKSCATKLNNYQTVSKIEMLEKHYDLALKTQLYALLKLSNVELQTDRLQFSEGNSSAQRKICEILNDTVNNNVKLEPEIDVRIQIHQSDVSSSVDVDSSAQIQSSCDSISDIHMFSLQGGAEEQSITSQDGGSDNSDDLLDSPDTMTSLSINEDQTKPQSLTPSADTKPLDKDHLDNTSSNDLLSNTEDLNINGTDENVTTEEDQDLNNEHEASISESISELESTSYTTNNKHSSEHILTVLKQDISGACQSHVIQTEGENKHLVNSVVDIFEFYISLLNGSTDSNTIMLLLHEGLSFWFCQELPVAKLEDLLLKHWDTFAYPLSLLLLSEYELKDKKDLLSGNEMLGKFSTKFNCKLCNSLVEKLSDKDKNHSEFIDMLANITPGSHLYPQSKNSKETLDNTLDHLEATTSPNQFISLQFPKVDSSSGSVPQPGLTSMTDKMVAFTCGHHYSSEQSYTSEVDKFASALEDKGKINTALMYKQIYQQDPSASWSGVVQAACPKCVHNLIAQTSDDNT</sequence>
<dbReference type="InterPro" id="IPR000408">
    <property type="entry name" value="Reg_chr_condens"/>
</dbReference>
<evidence type="ECO:0000256" key="2">
    <source>
        <dbReference type="PROSITE-ProRule" id="PRU00235"/>
    </source>
</evidence>
<dbReference type="EMBL" id="HBUF01362333">
    <property type="protein sequence ID" value="CAG6721568.1"/>
    <property type="molecule type" value="Transcribed_RNA"/>
</dbReference>
<dbReference type="SUPFAM" id="SSF50985">
    <property type="entry name" value="RCC1/BLIP-II"/>
    <property type="match status" value="2"/>
</dbReference>
<dbReference type="Pfam" id="PF00415">
    <property type="entry name" value="RCC1"/>
    <property type="match status" value="5"/>
</dbReference>
<feature type="repeat" description="RCC1" evidence="2">
    <location>
        <begin position="955"/>
        <end position="1006"/>
    </location>
</feature>
<evidence type="ECO:0000256" key="1">
    <source>
        <dbReference type="ARBA" id="ARBA00022737"/>
    </source>
</evidence>
<dbReference type="EMBL" id="HBUF01034825">
    <property type="protein sequence ID" value="CAG6616092.1"/>
    <property type="molecule type" value="Transcribed_RNA"/>
</dbReference>
<dbReference type="EMBL" id="HBUF01362332">
    <property type="protein sequence ID" value="CAG6721567.1"/>
    <property type="molecule type" value="Transcribed_RNA"/>
</dbReference>
<feature type="compositionally biased region" description="Polar residues" evidence="3">
    <location>
        <begin position="1544"/>
        <end position="1565"/>
    </location>
</feature>
<reference evidence="4" key="1">
    <citation type="submission" date="2021-05" db="EMBL/GenBank/DDBJ databases">
        <authorList>
            <person name="Alioto T."/>
            <person name="Alioto T."/>
            <person name="Gomez Garrido J."/>
        </authorList>
    </citation>
    <scope>NUCLEOTIDE SEQUENCE</scope>
</reference>
<dbReference type="PRINTS" id="PR00633">
    <property type="entry name" value="RCCNDNSATION"/>
</dbReference>
<proteinExistence type="predicted"/>
<dbReference type="InterPro" id="IPR009091">
    <property type="entry name" value="RCC1/BLIP-II"/>
</dbReference>